<accession>A0AAE1A8Z6</accession>
<proteinExistence type="predicted"/>
<organism evidence="1 2">
    <name type="scientific">Elysia crispata</name>
    <name type="common">lettuce slug</name>
    <dbReference type="NCBI Taxonomy" id="231223"/>
    <lineage>
        <taxon>Eukaryota</taxon>
        <taxon>Metazoa</taxon>
        <taxon>Spiralia</taxon>
        <taxon>Lophotrochozoa</taxon>
        <taxon>Mollusca</taxon>
        <taxon>Gastropoda</taxon>
        <taxon>Heterobranchia</taxon>
        <taxon>Euthyneura</taxon>
        <taxon>Panpulmonata</taxon>
        <taxon>Sacoglossa</taxon>
        <taxon>Placobranchoidea</taxon>
        <taxon>Plakobranchidae</taxon>
        <taxon>Elysia</taxon>
    </lineage>
</organism>
<evidence type="ECO:0000313" key="2">
    <source>
        <dbReference type="Proteomes" id="UP001283361"/>
    </source>
</evidence>
<protein>
    <submittedName>
        <fullName evidence="1">Uncharacterized protein</fullName>
    </submittedName>
</protein>
<comment type="caution">
    <text evidence="1">The sequence shown here is derived from an EMBL/GenBank/DDBJ whole genome shotgun (WGS) entry which is preliminary data.</text>
</comment>
<gene>
    <name evidence="1" type="ORF">RRG08_038400</name>
</gene>
<sequence length="102" mass="10952">MRDEGCLEWCPVEPRTGLESRFTGPGQTSTVAAGTREKTTQGYPLDLPSSSNQIYCVGASVCVCVGEGGGKGDSRPTIQTKQAEFLTRTHLLQALAREMSFP</sequence>
<name>A0AAE1A8Z6_9GAST</name>
<dbReference type="AlphaFoldDB" id="A0AAE1A8Z6"/>
<keyword evidence="2" id="KW-1185">Reference proteome</keyword>
<dbReference type="EMBL" id="JAWDGP010002493">
    <property type="protein sequence ID" value="KAK3782621.1"/>
    <property type="molecule type" value="Genomic_DNA"/>
</dbReference>
<reference evidence="1" key="1">
    <citation type="journal article" date="2023" name="G3 (Bethesda)">
        <title>A reference genome for the long-term kleptoplast-retaining sea slug Elysia crispata morphotype clarki.</title>
        <authorList>
            <person name="Eastman K.E."/>
            <person name="Pendleton A.L."/>
            <person name="Shaikh M.A."/>
            <person name="Suttiyut T."/>
            <person name="Ogas R."/>
            <person name="Tomko P."/>
            <person name="Gavelis G."/>
            <person name="Widhalm J.R."/>
            <person name="Wisecaver J.H."/>
        </authorList>
    </citation>
    <scope>NUCLEOTIDE SEQUENCE</scope>
    <source>
        <strain evidence="1">ECLA1</strain>
    </source>
</reference>
<evidence type="ECO:0000313" key="1">
    <source>
        <dbReference type="EMBL" id="KAK3782621.1"/>
    </source>
</evidence>
<dbReference type="Proteomes" id="UP001283361">
    <property type="component" value="Unassembled WGS sequence"/>
</dbReference>